<gene>
    <name evidence="2" type="ORF">IMCC3317_19670</name>
</gene>
<dbReference type="KEGG" id="kan:IMCC3317_19670"/>
<dbReference type="AlphaFoldDB" id="A0A7L4ZKZ4"/>
<organism evidence="2 3">
    <name type="scientific">Kordia antarctica</name>
    <dbReference type="NCBI Taxonomy" id="1218801"/>
    <lineage>
        <taxon>Bacteria</taxon>
        <taxon>Pseudomonadati</taxon>
        <taxon>Bacteroidota</taxon>
        <taxon>Flavobacteriia</taxon>
        <taxon>Flavobacteriales</taxon>
        <taxon>Flavobacteriaceae</taxon>
        <taxon>Kordia</taxon>
    </lineage>
</organism>
<evidence type="ECO:0000313" key="2">
    <source>
        <dbReference type="EMBL" id="QHI36604.1"/>
    </source>
</evidence>
<evidence type="ECO:0000256" key="1">
    <source>
        <dbReference type="SAM" id="MobiDB-lite"/>
    </source>
</evidence>
<feature type="compositionally biased region" description="Polar residues" evidence="1">
    <location>
        <begin position="45"/>
        <end position="54"/>
    </location>
</feature>
<name>A0A7L4ZKZ4_9FLAO</name>
<accession>A0A7L4ZKZ4</accession>
<dbReference type="EMBL" id="CP019288">
    <property type="protein sequence ID" value="QHI36604.1"/>
    <property type="molecule type" value="Genomic_DNA"/>
</dbReference>
<feature type="region of interest" description="Disordered" evidence="1">
    <location>
        <begin position="1"/>
        <end position="54"/>
    </location>
</feature>
<dbReference type="Proteomes" id="UP000464657">
    <property type="component" value="Chromosome"/>
</dbReference>
<evidence type="ECO:0000313" key="3">
    <source>
        <dbReference type="Proteomes" id="UP000464657"/>
    </source>
</evidence>
<feature type="compositionally biased region" description="Basic and acidic residues" evidence="1">
    <location>
        <begin position="8"/>
        <end position="20"/>
    </location>
</feature>
<sequence>MAVTKVNKANDVRKKAEELKAKKKASRTTKASSVVTKSNKKGPSIVSQSKVKKK</sequence>
<dbReference type="RefSeq" id="WP_160129296.1">
    <property type="nucleotide sequence ID" value="NZ_CP019288.1"/>
</dbReference>
<protein>
    <submittedName>
        <fullName evidence="2">Uncharacterized protein</fullName>
    </submittedName>
</protein>
<proteinExistence type="predicted"/>
<keyword evidence="3" id="KW-1185">Reference proteome</keyword>
<reference evidence="2 3" key="1">
    <citation type="journal article" date="2013" name="Int. J. Syst. Evol. Microbiol.">
        <title>Kordia antarctica sp. nov., isolated from Antarctic seawater.</title>
        <authorList>
            <person name="Baek K."/>
            <person name="Choi A."/>
            <person name="Kang I."/>
            <person name="Lee K."/>
            <person name="Cho J.C."/>
        </authorList>
    </citation>
    <scope>NUCLEOTIDE SEQUENCE [LARGE SCALE GENOMIC DNA]</scope>
    <source>
        <strain evidence="2 3">IMCC3317</strain>
    </source>
</reference>